<name>A0A383E0H2_9ZZZZ</name>
<dbReference type="InterPro" id="IPR048341">
    <property type="entry name" value="DUF1285_N"/>
</dbReference>
<evidence type="ECO:0000259" key="1">
    <source>
        <dbReference type="Pfam" id="PF06938"/>
    </source>
</evidence>
<dbReference type="PIRSF" id="PIRSF029557">
    <property type="entry name" value="UCP029557"/>
    <property type="match status" value="1"/>
</dbReference>
<dbReference type="InterPro" id="IPR010707">
    <property type="entry name" value="DUF1285"/>
</dbReference>
<evidence type="ECO:0008006" key="4">
    <source>
        <dbReference type="Google" id="ProtNLM"/>
    </source>
</evidence>
<feature type="non-terminal residue" evidence="3">
    <location>
        <position position="1"/>
    </location>
</feature>
<evidence type="ECO:0000259" key="2">
    <source>
        <dbReference type="Pfam" id="PF21028"/>
    </source>
</evidence>
<feature type="domain" description="DUF1285" evidence="1">
    <location>
        <begin position="26"/>
        <end position="84"/>
    </location>
</feature>
<dbReference type="Pfam" id="PF06938">
    <property type="entry name" value="DUF1285_N"/>
    <property type="match status" value="1"/>
</dbReference>
<evidence type="ECO:0000313" key="3">
    <source>
        <dbReference type="EMBL" id="SVE50221.1"/>
    </source>
</evidence>
<accession>A0A383E0H2</accession>
<dbReference type="Pfam" id="PF21028">
    <property type="entry name" value="DUF1285_C"/>
    <property type="match status" value="1"/>
</dbReference>
<dbReference type="InterPro" id="IPR048342">
    <property type="entry name" value="DUF1285_C"/>
</dbReference>
<dbReference type="InterPro" id="IPR023361">
    <property type="entry name" value="DUF1285_beta_roll_sf"/>
</dbReference>
<dbReference type="EMBL" id="UINC01221758">
    <property type="protein sequence ID" value="SVE50221.1"/>
    <property type="molecule type" value="Genomic_DNA"/>
</dbReference>
<gene>
    <name evidence="3" type="ORF">METZ01_LOCUS503075</name>
</gene>
<organism evidence="3">
    <name type="scientific">marine metagenome</name>
    <dbReference type="NCBI Taxonomy" id="408172"/>
    <lineage>
        <taxon>unclassified sequences</taxon>
        <taxon>metagenomes</taxon>
        <taxon>ecological metagenomes</taxon>
    </lineage>
</organism>
<proteinExistence type="predicted"/>
<feature type="domain" description="DUF1285" evidence="2">
    <location>
        <begin position="85"/>
        <end position="179"/>
    </location>
</feature>
<dbReference type="Gene3D" id="3.10.540.10">
    <property type="entry name" value="duf1285 like domain"/>
    <property type="match status" value="1"/>
</dbReference>
<dbReference type="Gene3D" id="2.30.270.10">
    <property type="entry name" value="duf1285 protein"/>
    <property type="match status" value="1"/>
</dbReference>
<sequence length="184" mass="20810">KPNGGGYATSADSPLTVQVEDQGRFLCGDLNIRIDREGTWFYNGTPIGRMELVRLFSSVLHKDHDDRYWLVTPAEKGKIIVEDAPFMAVELSVTGHGEKQSLNFRTNIDEIVQASLTHPLRFLVNPETGEPSPYILVRENLEAKLTRSVFYQLVDLGVEQWVLNKHKFGVWSNGKFFEIGQSSQ</sequence>
<protein>
    <recommendedName>
        <fullName evidence="4">Proteophosphoglycan</fullName>
    </recommendedName>
</protein>
<reference evidence="3" key="1">
    <citation type="submission" date="2018-05" db="EMBL/GenBank/DDBJ databases">
        <authorList>
            <person name="Lanie J.A."/>
            <person name="Ng W.-L."/>
            <person name="Kazmierczak K.M."/>
            <person name="Andrzejewski T.M."/>
            <person name="Davidsen T.M."/>
            <person name="Wayne K.J."/>
            <person name="Tettelin H."/>
            <person name="Glass J.I."/>
            <person name="Rusch D."/>
            <person name="Podicherti R."/>
            <person name="Tsui H.-C.T."/>
            <person name="Winkler M.E."/>
        </authorList>
    </citation>
    <scope>NUCLEOTIDE SEQUENCE</scope>
</reference>
<dbReference type="AlphaFoldDB" id="A0A383E0H2"/>